<comment type="similarity">
    <text evidence="3">Belongs to the ku80 family.</text>
</comment>
<evidence type="ECO:0000256" key="10">
    <source>
        <dbReference type="ARBA" id="ARBA00022895"/>
    </source>
</evidence>
<dbReference type="Pfam" id="PF08785">
    <property type="entry name" value="Ku_PK_bind"/>
    <property type="match status" value="1"/>
</dbReference>
<dbReference type="GO" id="GO:0043564">
    <property type="term" value="C:Ku70:Ku80 complex"/>
    <property type="evidence" value="ECO:0007669"/>
    <property type="project" value="InterPro"/>
</dbReference>
<feature type="region of interest" description="Disordered" evidence="16">
    <location>
        <begin position="555"/>
        <end position="575"/>
    </location>
</feature>
<dbReference type="InterPro" id="IPR036465">
    <property type="entry name" value="vWFA_dom_sf"/>
</dbReference>
<evidence type="ECO:0000256" key="15">
    <source>
        <dbReference type="ARBA" id="ARBA00031847"/>
    </source>
</evidence>
<dbReference type="InterPro" id="IPR014893">
    <property type="entry name" value="Ku_PK_bind"/>
</dbReference>
<keyword evidence="5" id="KW-0547">Nucleotide-binding</keyword>
<dbReference type="GO" id="GO:0006303">
    <property type="term" value="P:double-strand break repair via nonhomologous end joining"/>
    <property type="evidence" value="ECO:0007669"/>
    <property type="project" value="InterPro"/>
</dbReference>
<dbReference type="SUPFAM" id="SSF101420">
    <property type="entry name" value="C-terminal domain of Ku80"/>
    <property type="match status" value="1"/>
</dbReference>
<keyword evidence="14" id="KW-0539">Nucleus</keyword>
<keyword evidence="8" id="KW-0347">Helicase</keyword>
<dbReference type="GO" id="GO:0016787">
    <property type="term" value="F:hydrolase activity"/>
    <property type="evidence" value="ECO:0007669"/>
    <property type="project" value="UniProtKB-KW"/>
</dbReference>
<dbReference type="GO" id="GO:0003690">
    <property type="term" value="F:double-stranded DNA binding"/>
    <property type="evidence" value="ECO:0007669"/>
    <property type="project" value="TreeGrafter"/>
</dbReference>
<dbReference type="InterPro" id="IPR016194">
    <property type="entry name" value="SPOC-like_C_dom_sf"/>
</dbReference>
<keyword evidence="7" id="KW-0378">Hydrolase</keyword>
<evidence type="ECO:0000256" key="7">
    <source>
        <dbReference type="ARBA" id="ARBA00022801"/>
    </source>
</evidence>
<reference evidence="18 19" key="1">
    <citation type="submission" date="2014-09" db="EMBL/GenBank/DDBJ databases">
        <authorList>
            <person name="Ellenberger Sabrina"/>
        </authorList>
    </citation>
    <scope>NUCLEOTIDE SEQUENCE [LARGE SCALE GENOMIC DNA]</scope>
    <source>
        <strain evidence="18 19">CBS 412.66</strain>
    </source>
</reference>
<dbReference type="OrthoDB" id="30826at2759"/>
<keyword evidence="9" id="KW-0067">ATP-binding</keyword>
<dbReference type="GO" id="GO:0042162">
    <property type="term" value="F:telomeric DNA binding"/>
    <property type="evidence" value="ECO:0007669"/>
    <property type="project" value="InterPro"/>
</dbReference>
<keyword evidence="10" id="KW-0158">Chromosome</keyword>
<keyword evidence="19" id="KW-1185">Reference proteome</keyword>
<evidence type="ECO:0000256" key="5">
    <source>
        <dbReference type="ARBA" id="ARBA00022741"/>
    </source>
</evidence>
<sequence length="744" mass="83892">MNVTNSMSKDFSTSLSVMTNFIEDKVMSGRKTDMVAVLLAGTPDTHNILNDTTPEQYQKVTSMGPIGQPDVELLKRIQNISTSSEDAGPVDVFDAVIVAAQMIREHCRNLKYEKRIILITNNHNKIDWLDLDDVAGMLKDLNAQLTIIGTDYDRVSELDCPEDIALNYKNWQIFIDKADTAGEILSLQTAYEITQEDSAKEVRPTPAFRGYLYIGDPHENNHVVGISINMYLRTKAVPLPRGHKYSAHSKGPTHKVEPDALYKYDTTASTGTSLSADKIDEKVIEDKSCLEQAFRFGKTAILISRDEVVSNKFLSKKEMTVIGFIDKNQLKRHYIYSNAYILTAGTYNADQSTLALSAFAKALYDEQSYAVVRYVQKDDGHPRIGILVPEDREGEEDVEYLLQYYDLPFAEDIRDYKFKFVADPKISDSKAINLMDSLIDSMELDSTKKGRDYLAPEYSYNPILWRFNRAIKNRALNPDAPIPDIKESAKCQFEIYPDFRNKASEYCELLASTLEVRKVVDKGKATRRNNGMNDTADPAYGADINELLGNVSASQEGPIYTPLTPGERASKEASDNEVETVGMITPVQDFLKILAKKSEVDQVEIAIRGMVAAIHKFLARSFGAQNYPIVLDCLKVFREKAAEEDAAASYNKHVREIKQWCNMPNSPAIRQELWESLKRGNLGLITNEECEDTDNLDTTREVAEKFWIVGEKDQDVDDMMDISEDANLKNEKKAFDADELDDLL</sequence>
<dbReference type="GO" id="GO:0005524">
    <property type="term" value="F:ATP binding"/>
    <property type="evidence" value="ECO:0007669"/>
    <property type="project" value="UniProtKB-KW"/>
</dbReference>
<dbReference type="SUPFAM" id="SSF53300">
    <property type="entry name" value="vWA-like"/>
    <property type="match status" value="1"/>
</dbReference>
<dbReference type="GO" id="GO:0003684">
    <property type="term" value="F:damaged DNA binding"/>
    <property type="evidence" value="ECO:0007669"/>
    <property type="project" value="InterPro"/>
</dbReference>
<keyword evidence="13" id="KW-0234">DNA repair</keyword>
<dbReference type="Pfam" id="PF02735">
    <property type="entry name" value="Ku"/>
    <property type="match status" value="1"/>
</dbReference>
<evidence type="ECO:0000256" key="9">
    <source>
        <dbReference type="ARBA" id="ARBA00022840"/>
    </source>
</evidence>
<feature type="domain" description="Ku" evidence="17">
    <location>
        <begin position="282"/>
        <end position="423"/>
    </location>
</feature>
<name>A0A0B7N3G7_9FUNG</name>
<evidence type="ECO:0000256" key="2">
    <source>
        <dbReference type="ARBA" id="ARBA00004574"/>
    </source>
</evidence>
<dbReference type="AlphaFoldDB" id="A0A0B7N3G7"/>
<evidence type="ECO:0000256" key="13">
    <source>
        <dbReference type="ARBA" id="ARBA00023204"/>
    </source>
</evidence>
<dbReference type="CDD" id="cd00873">
    <property type="entry name" value="KU80"/>
    <property type="match status" value="1"/>
</dbReference>
<comment type="subcellular location">
    <subcellularLocation>
        <location evidence="2">Chromosome</location>
        <location evidence="2">Telomere</location>
    </subcellularLocation>
    <subcellularLocation>
        <location evidence="1">Nucleus</location>
    </subcellularLocation>
</comment>
<evidence type="ECO:0000256" key="1">
    <source>
        <dbReference type="ARBA" id="ARBA00004123"/>
    </source>
</evidence>
<dbReference type="Pfam" id="PF03731">
    <property type="entry name" value="Ku_N"/>
    <property type="match status" value="1"/>
</dbReference>
<dbReference type="InterPro" id="IPR005161">
    <property type="entry name" value="Ku_N"/>
</dbReference>
<dbReference type="STRING" id="35722.A0A0B7N3G7"/>
<dbReference type="PANTHER" id="PTHR12604">
    <property type="entry name" value="KU AUTOANTIGEN DNA HELICASE"/>
    <property type="match status" value="1"/>
</dbReference>
<gene>
    <name evidence="18" type="primary">PARPA_06854.1 scaffold 24448</name>
</gene>
<dbReference type="Proteomes" id="UP000054107">
    <property type="component" value="Unassembled WGS sequence"/>
</dbReference>
<dbReference type="InterPro" id="IPR024193">
    <property type="entry name" value="Ku80"/>
</dbReference>
<evidence type="ECO:0000256" key="8">
    <source>
        <dbReference type="ARBA" id="ARBA00022806"/>
    </source>
</evidence>
<evidence type="ECO:0000256" key="4">
    <source>
        <dbReference type="ARBA" id="ARBA00021792"/>
    </source>
</evidence>
<dbReference type="Gene3D" id="1.25.40.240">
    <property type="entry name" value="Ku, C-terminal domain"/>
    <property type="match status" value="1"/>
</dbReference>
<dbReference type="EMBL" id="LN728608">
    <property type="protein sequence ID" value="CEP12846.1"/>
    <property type="molecule type" value="Genomic_DNA"/>
</dbReference>
<evidence type="ECO:0000259" key="17">
    <source>
        <dbReference type="SMART" id="SM00559"/>
    </source>
</evidence>
<keyword evidence="10" id="KW-0779">Telomere</keyword>
<dbReference type="GO" id="GO:0006310">
    <property type="term" value="P:DNA recombination"/>
    <property type="evidence" value="ECO:0007669"/>
    <property type="project" value="UniProtKB-KW"/>
</dbReference>
<keyword evidence="6" id="KW-0227">DNA damage</keyword>
<protein>
    <recommendedName>
        <fullName evidence="4">ATP-dependent DNA helicase II subunit 2</fullName>
    </recommendedName>
    <alternativeName>
        <fullName evidence="15">ATP-dependent DNA helicase II subunit Ku80</fullName>
    </alternativeName>
</protein>
<dbReference type="GO" id="GO:0000781">
    <property type="term" value="C:chromosome, telomeric region"/>
    <property type="evidence" value="ECO:0007669"/>
    <property type="project" value="UniProtKB-SubCell"/>
</dbReference>
<keyword evidence="11" id="KW-0238">DNA-binding</keyword>
<proteinExistence type="inferred from homology"/>
<dbReference type="Gene3D" id="2.40.290.10">
    <property type="match status" value="1"/>
</dbReference>
<evidence type="ECO:0000256" key="11">
    <source>
        <dbReference type="ARBA" id="ARBA00023125"/>
    </source>
</evidence>
<evidence type="ECO:0000256" key="14">
    <source>
        <dbReference type="ARBA" id="ARBA00023242"/>
    </source>
</evidence>
<accession>A0A0B7N3G7</accession>
<evidence type="ECO:0000256" key="12">
    <source>
        <dbReference type="ARBA" id="ARBA00023172"/>
    </source>
</evidence>
<dbReference type="SUPFAM" id="SSF100939">
    <property type="entry name" value="SPOC domain-like"/>
    <property type="match status" value="1"/>
</dbReference>
<dbReference type="GO" id="GO:0004386">
    <property type="term" value="F:helicase activity"/>
    <property type="evidence" value="ECO:0007669"/>
    <property type="project" value="UniProtKB-KW"/>
</dbReference>
<evidence type="ECO:0000256" key="3">
    <source>
        <dbReference type="ARBA" id="ARBA00007726"/>
    </source>
</evidence>
<evidence type="ECO:0000313" key="18">
    <source>
        <dbReference type="EMBL" id="CEP12846.1"/>
    </source>
</evidence>
<dbReference type="Gene3D" id="3.40.50.410">
    <property type="entry name" value="von Willebrand factor, type A domain"/>
    <property type="match status" value="1"/>
</dbReference>
<dbReference type="GO" id="GO:0000723">
    <property type="term" value="P:telomere maintenance"/>
    <property type="evidence" value="ECO:0007669"/>
    <property type="project" value="InterPro"/>
</dbReference>
<evidence type="ECO:0000256" key="16">
    <source>
        <dbReference type="SAM" id="MobiDB-lite"/>
    </source>
</evidence>
<keyword evidence="12" id="KW-0233">DNA recombination</keyword>
<organism evidence="18 19">
    <name type="scientific">Parasitella parasitica</name>
    <dbReference type="NCBI Taxonomy" id="35722"/>
    <lineage>
        <taxon>Eukaryota</taxon>
        <taxon>Fungi</taxon>
        <taxon>Fungi incertae sedis</taxon>
        <taxon>Mucoromycota</taxon>
        <taxon>Mucoromycotina</taxon>
        <taxon>Mucoromycetes</taxon>
        <taxon>Mucorales</taxon>
        <taxon>Mucorineae</taxon>
        <taxon>Mucoraceae</taxon>
        <taxon>Parasitella</taxon>
    </lineage>
</organism>
<evidence type="ECO:0000313" key="19">
    <source>
        <dbReference type="Proteomes" id="UP000054107"/>
    </source>
</evidence>
<dbReference type="InterPro" id="IPR006164">
    <property type="entry name" value="DNA_bd_Ku70/Ku80"/>
</dbReference>
<dbReference type="InterPro" id="IPR036494">
    <property type="entry name" value="Ku_C_sf"/>
</dbReference>
<dbReference type="SMART" id="SM00559">
    <property type="entry name" value="Ku78"/>
    <property type="match status" value="1"/>
</dbReference>
<evidence type="ECO:0000256" key="6">
    <source>
        <dbReference type="ARBA" id="ARBA00022763"/>
    </source>
</evidence>
<dbReference type="PANTHER" id="PTHR12604:SF4">
    <property type="entry name" value="X-RAY REPAIR CROSS-COMPLEMENTING PROTEIN 5"/>
    <property type="match status" value="1"/>
</dbReference>